<dbReference type="PROSITE" id="PS50181">
    <property type="entry name" value="FBOX"/>
    <property type="match status" value="1"/>
</dbReference>
<dbReference type="InterPro" id="IPR001810">
    <property type="entry name" value="F-box_dom"/>
</dbReference>
<gene>
    <name evidence="2" type="ORF">LTR78_000945</name>
</gene>
<keyword evidence="3" id="KW-1185">Reference proteome</keyword>
<feature type="domain" description="F-box" evidence="1">
    <location>
        <begin position="17"/>
        <end position="69"/>
    </location>
</feature>
<organism evidence="2 3">
    <name type="scientific">Recurvomyces mirabilis</name>
    <dbReference type="NCBI Taxonomy" id="574656"/>
    <lineage>
        <taxon>Eukaryota</taxon>
        <taxon>Fungi</taxon>
        <taxon>Dikarya</taxon>
        <taxon>Ascomycota</taxon>
        <taxon>Pezizomycotina</taxon>
        <taxon>Dothideomycetes</taxon>
        <taxon>Dothideomycetidae</taxon>
        <taxon>Mycosphaerellales</taxon>
        <taxon>Teratosphaeriaceae</taxon>
        <taxon>Recurvomyces</taxon>
    </lineage>
</organism>
<sequence length="533" mass="59270">MVFRETKKSRQKERARVAAFGTLPDEVLVLVFEDLPTHDLLALRLSCRCVMPVCTTILSQRLTTLYIRPAKNSLQTAVRICEHPALNQNISRLVLLGGVSPQEVDRTFPCHRYQTEIQCPGANYQTQEWYHKFRPWPLNFPVAAGRKAAVAVGQEEKAEDSLQPFTGAYSILIEALAQLPKLGQIALDDSCIGTGFNTTLSGKSSGERVPKQLTSQVTHHRQITGRADTSMMFDLLMQDQLSFEQLSITTHELPYAAALLKCSYTGVFKAFRHPAAVDKLAKLTSLDLILDAGWDPKTTWRKFCHGLTKGATQLEHLRLTYRPNSADRIHGARDETSTRMILGLDDVENGDEASKPFSKMRSFALVGQLQHDDSKYGPQRPVCHVLDVADFLSQHASTLENVAFHNTTFSDPGTDSAPHDSMKRGMEVLLTCPRLRNVVWTVNRFRHYRGCGKQSAPHFLDCRSRHSCGRYSNGIADGSGLAGVELMGAVAEELQVELSLDGRAWDFGEVVRREKGLSREVDVRGHIDGASAA</sequence>
<protein>
    <recommendedName>
        <fullName evidence="1">F-box domain-containing protein</fullName>
    </recommendedName>
</protein>
<proteinExistence type="predicted"/>
<dbReference type="CDD" id="cd09917">
    <property type="entry name" value="F-box_SF"/>
    <property type="match status" value="1"/>
</dbReference>
<reference evidence="2" key="1">
    <citation type="submission" date="2023-07" db="EMBL/GenBank/DDBJ databases">
        <title>Black Yeasts Isolated from many extreme environments.</title>
        <authorList>
            <person name="Coleine C."/>
            <person name="Stajich J.E."/>
            <person name="Selbmann L."/>
        </authorList>
    </citation>
    <scope>NUCLEOTIDE SEQUENCE</scope>
    <source>
        <strain evidence="2">CCFEE 5485</strain>
    </source>
</reference>
<dbReference type="AlphaFoldDB" id="A0AAE0WWS5"/>
<evidence type="ECO:0000313" key="3">
    <source>
        <dbReference type="Proteomes" id="UP001274830"/>
    </source>
</evidence>
<dbReference type="InterPro" id="IPR036047">
    <property type="entry name" value="F-box-like_dom_sf"/>
</dbReference>
<evidence type="ECO:0000313" key="2">
    <source>
        <dbReference type="EMBL" id="KAK3679384.1"/>
    </source>
</evidence>
<dbReference type="Proteomes" id="UP001274830">
    <property type="component" value="Unassembled WGS sequence"/>
</dbReference>
<evidence type="ECO:0000259" key="1">
    <source>
        <dbReference type="PROSITE" id="PS50181"/>
    </source>
</evidence>
<name>A0AAE0WWS5_9PEZI</name>
<accession>A0AAE0WWS5</accession>
<dbReference type="SUPFAM" id="SSF81383">
    <property type="entry name" value="F-box domain"/>
    <property type="match status" value="1"/>
</dbReference>
<dbReference type="EMBL" id="JAUTXT010000002">
    <property type="protein sequence ID" value="KAK3679384.1"/>
    <property type="molecule type" value="Genomic_DNA"/>
</dbReference>
<comment type="caution">
    <text evidence="2">The sequence shown here is derived from an EMBL/GenBank/DDBJ whole genome shotgun (WGS) entry which is preliminary data.</text>
</comment>